<organism evidence="2 3">
    <name type="scientific">Thermonema lapsum</name>
    <dbReference type="NCBI Taxonomy" id="28195"/>
    <lineage>
        <taxon>Bacteria</taxon>
        <taxon>Pseudomonadati</taxon>
        <taxon>Bacteroidota</taxon>
        <taxon>Cytophagia</taxon>
        <taxon>Cytophagales</taxon>
        <taxon>Thermonemataceae</taxon>
        <taxon>Thermonema</taxon>
    </lineage>
</organism>
<reference evidence="2 3" key="1">
    <citation type="submission" date="2020-03" db="EMBL/GenBank/DDBJ databases">
        <title>Genomic Encyclopedia of Type Strains, Phase IV (KMG-IV): sequencing the most valuable type-strain genomes for metagenomic binning, comparative biology and taxonomic classification.</title>
        <authorList>
            <person name="Goeker M."/>
        </authorList>
    </citation>
    <scope>NUCLEOTIDE SEQUENCE [LARGE SCALE GENOMIC DNA]</scope>
    <source>
        <strain evidence="2 3">DSM 5718</strain>
    </source>
</reference>
<keyword evidence="1" id="KW-1133">Transmembrane helix</keyword>
<comment type="caution">
    <text evidence="2">The sequence shown here is derived from an EMBL/GenBank/DDBJ whole genome shotgun (WGS) entry which is preliminary data.</text>
</comment>
<feature type="transmembrane region" description="Helical" evidence="1">
    <location>
        <begin position="25"/>
        <end position="44"/>
    </location>
</feature>
<evidence type="ECO:0000313" key="2">
    <source>
        <dbReference type="EMBL" id="NIK72639.1"/>
    </source>
</evidence>
<keyword evidence="1" id="KW-0472">Membrane</keyword>
<accession>A0A846MME2</accession>
<sequence length="47" mass="5783">MSFKLNHQKATRFGWFFVSSARERFFSFDYFASLFFSLSFLSHFKRK</sequence>
<dbReference type="Proteomes" id="UP000537126">
    <property type="component" value="Unassembled WGS sequence"/>
</dbReference>
<keyword evidence="1" id="KW-0812">Transmembrane</keyword>
<dbReference type="AlphaFoldDB" id="A0A846MME2"/>
<name>A0A846MME2_9BACT</name>
<gene>
    <name evidence="2" type="ORF">FHS56_000125</name>
</gene>
<evidence type="ECO:0000256" key="1">
    <source>
        <dbReference type="SAM" id="Phobius"/>
    </source>
</evidence>
<proteinExistence type="predicted"/>
<dbReference type="EMBL" id="JAASRN010000001">
    <property type="protein sequence ID" value="NIK72639.1"/>
    <property type="molecule type" value="Genomic_DNA"/>
</dbReference>
<evidence type="ECO:0000313" key="3">
    <source>
        <dbReference type="Proteomes" id="UP000537126"/>
    </source>
</evidence>
<keyword evidence="3" id="KW-1185">Reference proteome</keyword>
<protein>
    <submittedName>
        <fullName evidence="2">Uncharacterized protein</fullName>
    </submittedName>
</protein>